<name>A0AAW1NYI7_9CHLO</name>
<dbReference type="SUPFAM" id="SSF75005">
    <property type="entry name" value="Arabinanase/levansucrase/invertase"/>
    <property type="match status" value="1"/>
</dbReference>
<evidence type="ECO:0000313" key="1">
    <source>
        <dbReference type="EMBL" id="KAK9799416.1"/>
    </source>
</evidence>
<keyword evidence="2" id="KW-1185">Reference proteome</keyword>
<gene>
    <name evidence="1" type="ORF">WJX73_005559</name>
</gene>
<comment type="caution">
    <text evidence="1">The sequence shown here is derived from an EMBL/GenBank/DDBJ whole genome shotgun (WGS) entry which is preliminary data.</text>
</comment>
<proteinExistence type="predicted"/>
<protein>
    <recommendedName>
        <fullName evidence="3">Glycosyl hydrolase family 32 N-terminal domain-containing protein</fullName>
    </recommendedName>
</protein>
<organism evidence="1 2">
    <name type="scientific">Symbiochloris irregularis</name>
    <dbReference type="NCBI Taxonomy" id="706552"/>
    <lineage>
        <taxon>Eukaryota</taxon>
        <taxon>Viridiplantae</taxon>
        <taxon>Chlorophyta</taxon>
        <taxon>core chlorophytes</taxon>
        <taxon>Trebouxiophyceae</taxon>
        <taxon>Trebouxiales</taxon>
        <taxon>Trebouxiaceae</taxon>
        <taxon>Symbiochloris</taxon>
    </lineage>
</organism>
<dbReference type="InterPro" id="IPR023296">
    <property type="entry name" value="Glyco_hydro_beta-prop_sf"/>
</dbReference>
<accession>A0AAW1NYI7</accession>
<evidence type="ECO:0000313" key="2">
    <source>
        <dbReference type="Proteomes" id="UP001465755"/>
    </source>
</evidence>
<sequence>MQALSLQDRFSPVAPVLNPDFDNPGADWLRLFKVGQLPPVGEGEWDVNLGPYGKIDKPQPEPVHGFDCMPDAHIDYDKGGRWLNQICRLNREELVGFFHAEYPFPKDEGVHYKLCGVFHSTDEGASWSEGGPCVSAGPPGDEPRWGGTGDHSCIWDPFYRRWLCYFTHDGISLAKSEDPRASIGTWKKWNGDDFSGEGLDGPSTVIEGLNSEWGSNPSIHFNTLLQRWVMLYANWPGKLFVSTSTDAVHWEPPRQIAESIHKDKDGNPLAVRYPTVISAQGEAVAGASARLYYADFDNPDNGASRDFVSREITFTRRDGRHAKNAKAMVCSGQLSSMNFNLHAEGETYSNCTLPY</sequence>
<dbReference type="AlphaFoldDB" id="A0AAW1NYI7"/>
<evidence type="ECO:0008006" key="3">
    <source>
        <dbReference type="Google" id="ProtNLM"/>
    </source>
</evidence>
<reference evidence="1 2" key="1">
    <citation type="journal article" date="2024" name="Nat. Commun.">
        <title>Phylogenomics reveals the evolutionary origins of lichenization in chlorophyte algae.</title>
        <authorList>
            <person name="Puginier C."/>
            <person name="Libourel C."/>
            <person name="Otte J."/>
            <person name="Skaloud P."/>
            <person name="Haon M."/>
            <person name="Grisel S."/>
            <person name="Petersen M."/>
            <person name="Berrin J.G."/>
            <person name="Delaux P.M."/>
            <person name="Dal Grande F."/>
            <person name="Keller J."/>
        </authorList>
    </citation>
    <scope>NUCLEOTIDE SEQUENCE [LARGE SCALE GENOMIC DNA]</scope>
    <source>
        <strain evidence="1 2">SAG 2036</strain>
    </source>
</reference>
<dbReference type="Proteomes" id="UP001465755">
    <property type="component" value="Unassembled WGS sequence"/>
</dbReference>
<dbReference type="EMBL" id="JALJOQ010000089">
    <property type="protein sequence ID" value="KAK9799416.1"/>
    <property type="molecule type" value="Genomic_DNA"/>
</dbReference>